<dbReference type="Gene3D" id="3.40.50.300">
    <property type="entry name" value="P-loop containing nucleotide triphosphate hydrolases"/>
    <property type="match status" value="1"/>
</dbReference>
<protein>
    <recommendedName>
        <fullName evidence="1">Sulfotransferase</fullName>
        <ecNumber evidence="1">2.8.2.-</ecNumber>
    </recommendedName>
</protein>
<keyword evidence="4" id="KW-1185">Reference proteome</keyword>
<dbReference type="GO" id="GO:0008146">
    <property type="term" value="F:sulfotransferase activity"/>
    <property type="evidence" value="ECO:0007669"/>
    <property type="project" value="InterPro"/>
</dbReference>
<evidence type="ECO:0000256" key="1">
    <source>
        <dbReference type="RuleBase" id="RU361155"/>
    </source>
</evidence>
<evidence type="ECO:0000259" key="2">
    <source>
        <dbReference type="Pfam" id="PF00685"/>
    </source>
</evidence>
<dbReference type="SUPFAM" id="SSF52540">
    <property type="entry name" value="P-loop containing nucleoside triphosphate hydrolases"/>
    <property type="match status" value="1"/>
</dbReference>
<dbReference type="AlphaFoldDB" id="A0A7J9MUD7"/>
<gene>
    <name evidence="3" type="ORF">Goshw_021368</name>
</gene>
<sequence length="95" mass="11065">MENISLEEAFDNFTKGVSMYEGYWKEVWKTLNEWCIENLSNLGVTKIGKLASGVEYKAYFRHGEVRDAKNHLIPLMIEKLDQVTEEKLQGYGLKF</sequence>
<feature type="domain" description="Sulfotransferase" evidence="2">
    <location>
        <begin position="27"/>
        <end position="92"/>
    </location>
</feature>
<reference evidence="3 4" key="1">
    <citation type="journal article" date="2019" name="Genome Biol. Evol.">
        <title>Insights into the evolution of the New World diploid cottons (Gossypium, subgenus Houzingenia) based on genome sequencing.</title>
        <authorList>
            <person name="Grover C.E."/>
            <person name="Arick M.A. 2nd"/>
            <person name="Thrash A."/>
            <person name="Conover J.L."/>
            <person name="Sanders W.S."/>
            <person name="Peterson D.G."/>
            <person name="Frelichowski J.E."/>
            <person name="Scheffler J.A."/>
            <person name="Scheffler B.E."/>
            <person name="Wendel J.F."/>
        </authorList>
    </citation>
    <scope>NUCLEOTIDE SEQUENCE [LARGE SCALE GENOMIC DNA]</scope>
    <source>
        <strain evidence="3">1</strain>
        <tissue evidence="3">Leaf</tissue>
    </source>
</reference>
<dbReference type="EMBL" id="JABFAF010000013">
    <property type="protein sequence ID" value="MBA0874743.1"/>
    <property type="molecule type" value="Genomic_DNA"/>
</dbReference>
<dbReference type="EC" id="2.8.2.-" evidence="1"/>
<accession>A0A7J9MUD7</accession>
<evidence type="ECO:0000313" key="3">
    <source>
        <dbReference type="EMBL" id="MBA0874743.1"/>
    </source>
</evidence>
<dbReference type="OrthoDB" id="205623at2759"/>
<organism evidence="3 4">
    <name type="scientific">Gossypium schwendimanii</name>
    <name type="common">Cotton</name>
    <dbReference type="NCBI Taxonomy" id="34291"/>
    <lineage>
        <taxon>Eukaryota</taxon>
        <taxon>Viridiplantae</taxon>
        <taxon>Streptophyta</taxon>
        <taxon>Embryophyta</taxon>
        <taxon>Tracheophyta</taxon>
        <taxon>Spermatophyta</taxon>
        <taxon>Magnoliopsida</taxon>
        <taxon>eudicotyledons</taxon>
        <taxon>Gunneridae</taxon>
        <taxon>Pentapetalae</taxon>
        <taxon>rosids</taxon>
        <taxon>malvids</taxon>
        <taxon>Malvales</taxon>
        <taxon>Malvaceae</taxon>
        <taxon>Malvoideae</taxon>
        <taxon>Gossypium</taxon>
    </lineage>
</organism>
<dbReference type="InterPro" id="IPR027417">
    <property type="entry name" value="P-loop_NTPase"/>
</dbReference>
<dbReference type="Pfam" id="PF00685">
    <property type="entry name" value="Sulfotransfer_1"/>
    <property type="match status" value="1"/>
</dbReference>
<comment type="similarity">
    <text evidence="1">Belongs to the sulfotransferase 1 family.</text>
</comment>
<dbReference type="Proteomes" id="UP000593576">
    <property type="component" value="Unassembled WGS sequence"/>
</dbReference>
<proteinExistence type="inferred from homology"/>
<dbReference type="InterPro" id="IPR000863">
    <property type="entry name" value="Sulfotransferase_dom"/>
</dbReference>
<evidence type="ECO:0000313" key="4">
    <source>
        <dbReference type="Proteomes" id="UP000593576"/>
    </source>
</evidence>
<comment type="caution">
    <text evidence="3">The sequence shown here is derived from an EMBL/GenBank/DDBJ whole genome shotgun (WGS) entry which is preliminary data.</text>
</comment>
<keyword evidence="1" id="KW-0808">Transferase</keyword>
<name>A0A7J9MUD7_GOSSC</name>